<organism evidence="4 5">
    <name type="scientific">Streptomyces sodiiphilus</name>
    <dbReference type="NCBI Taxonomy" id="226217"/>
    <lineage>
        <taxon>Bacteria</taxon>
        <taxon>Bacillati</taxon>
        <taxon>Actinomycetota</taxon>
        <taxon>Actinomycetes</taxon>
        <taxon>Kitasatosporales</taxon>
        <taxon>Streptomycetaceae</taxon>
        <taxon>Streptomyces</taxon>
    </lineage>
</organism>
<keyword evidence="5" id="KW-1185">Reference proteome</keyword>
<dbReference type="InterPro" id="IPR005135">
    <property type="entry name" value="Endo/exonuclease/phosphatase"/>
</dbReference>
<feature type="transmembrane region" description="Helical" evidence="2">
    <location>
        <begin position="337"/>
        <end position="355"/>
    </location>
</feature>
<evidence type="ECO:0000313" key="4">
    <source>
        <dbReference type="EMBL" id="GAA1912217.1"/>
    </source>
</evidence>
<keyword evidence="2" id="KW-0472">Membrane</keyword>
<dbReference type="InterPro" id="IPR051916">
    <property type="entry name" value="GPI-anchor_lipid_remodeler"/>
</dbReference>
<dbReference type="PANTHER" id="PTHR14859">
    <property type="entry name" value="CALCOFLUOR WHITE HYPERSENSITIVE PROTEIN PRECURSOR"/>
    <property type="match status" value="1"/>
</dbReference>
<feature type="transmembrane region" description="Helical" evidence="2">
    <location>
        <begin position="165"/>
        <end position="183"/>
    </location>
</feature>
<feature type="transmembrane region" description="Helical" evidence="2">
    <location>
        <begin position="262"/>
        <end position="291"/>
    </location>
</feature>
<comment type="caution">
    <text evidence="4">The sequence shown here is derived from an EMBL/GenBank/DDBJ whole genome shotgun (WGS) entry which is preliminary data.</text>
</comment>
<keyword evidence="2" id="KW-1133">Transmembrane helix</keyword>
<dbReference type="RefSeq" id="WP_344261081.1">
    <property type="nucleotide sequence ID" value="NZ_BAAAMJ010000020.1"/>
</dbReference>
<dbReference type="Proteomes" id="UP001501303">
    <property type="component" value="Unassembled WGS sequence"/>
</dbReference>
<protein>
    <recommendedName>
        <fullName evidence="3">Endonuclease/exonuclease/phosphatase domain-containing protein</fullName>
    </recommendedName>
</protein>
<feature type="transmembrane region" description="Helical" evidence="2">
    <location>
        <begin position="229"/>
        <end position="250"/>
    </location>
</feature>
<dbReference type="PANTHER" id="PTHR14859:SF15">
    <property type="entry name" value="ENDONUCLEASE_EXONUCLEASE_PHOSPHATASE DOMAIN-CONTAINING PROTEIN"/>
    <property type="match status" value="1"/>
</dbReference>
<evidence type="ECO:0000256" key="2">
    <source>
        <dbReference type="SAM" id="Phobius"/>
    </source>
</evidence>
<feature type="region of interest" description="Disordered" evidence="1">
    <location>
        <begin position="577"/>
        <end position="597"/>
    </location>
</feature>
<dbReference type="SUPFAM" id="SSF56219">
    <property type="entry name" value="DNase I-like"/>
    <property type="match status" value="1"/>
</dbReference>
<name>A0ABN2P4G3_9ACTN</name>
<feature type="domain" description="Endonuclease/exonuclease/phosphatase" evidence="3">
    <location>
        <begin position="406"/>
        <end position="622"/>
    </location>
</feature>
<evidence type="ECO:0000259" key="3">
    <source>
        <dbReference type="Pfam" id="PF03372"/>
    </source>
</evidence>
<dbReference type="InterPro" id="IPR036691">
    <property type="entry name" value="Endo/exonu/phosph_ase_sf"/>
</dbReference>
<evidence type="ECO:0000313" key="5">
    <source>
        <dbReference type="Proteomes" id="UP001501303"/>
    </source>
</evidence>
<feature type="transmembrane region" description="Helical" evidence="2">
    <location>
        <begin position="203"/>
        <end position="223"/>
    </location>
</feature>
<feature type="transmembrane region" description="Helical" evidence="2">
    <location>
        <begin position="81"/>
        <end position="99"/>
    </location>
</feature>
<gene>
    <name evidence="4" type="ORF">GCM10009716_22600</name>
</gene>
<proteinExistence type="predicted"/>
<accession>A0ABN2P4G3</accession>
<keyword evidence="2" id="KW-0812">Transmembrane</keyword>
<feature type="transmembrane region" description="Helical" evidence="2">
    <location>
        <begin position="54"/>
        <end position="74"/>
    </location>
</feature>
<evidence type="ECO:0000256" key="1">
    <source>
        <dbReference type="SAM" id="MobiDB-lite"/>
    </source>
</evidence>
<feature type="transmembrane region" description="Helical" evidence="2">
    <location>
        <begin position="367"/>
        <end position="384"/>
    </location>
</feature>
<dbReference type="Pfam" id="PF03372">
    <property type="entry name" value="Exo_endo_phos"/>
    <property type="match status" value="1"/>
</dbReference>
<sequence>MTPAPRFASLSRPPSDLRLPPAVLVAVTALAALELLRALGPLLSAVAARDGGPWATVVTVACLAAPGLAGPLVWWVGLRRAVTCAVGGLAAVLLVAQVPAARSPLVLGAAAALSLAALVPAVRRSVAFTEDGPARTARAVTLAVAVDLAMRLVLDLWDPLWRGGFLGWAWAVVLVAALAVPAYAQHQDRAAVPPRSRLRPGQLALLGPALALYGVVIVSPGYLSAQSGMSQTAAGLWLGAGLVLGLAVLAQPGPPGGPRGTPAVLVAGVTLLLLTTGVLAAVAATAAAAALPAVLARALTPARGAPSGGGHQPLTELGLAGLGCGLGYLLVALPYELGLWLLPVAAAVLLGWASLRVRHPARPTTGALLPVALATVALAVPPLADAARGGPEPLPTATGPDSFRLLSWNVRLAADEDGEPVPDRVLEVIRDSGAHVVVLQEVPRGLPGHGGLDLRAWLERRLDVRTVWAPADGRHSGNLILTGLPVGGSEAVRLPRAGGSEGRSWAAATVRLESGLTSRVVTTHLQHGDGARDTRLRQLEALLHGDVDPSTVLAGDFNAAPGSAEVDTVLDAGFRSAQEEAGDPQEPTRPGQDPPDRVDWIFGARDVAFTGFELLGPAGSDHRPLLVTVHLP</sequence>
<dbReference type="Gene3D" id="3.60.10.10">
    <property type="entry name" value="Endonuclease/exonuclease/phosphatase"/>
    <property type="match status" value="1"/>
</dbReference>
<reference evidence="4 5" key="1">
    <citation type="journal article" date="2019" name="Int. J. Syst. Evol. Microbiol.">
        <title>The Global Catalogue of Microorganisms (GCM) 10K type strain sequencing project: providing services to taxonomists for standard genome sequencing and annotation.</title>
        <authorList>
            <consortium name="The Broad Institute Genomics Platform"/>
            <consortium name="The Broad Institute Genome Sequencing Center for Infectious Disease"/>
            <person name="Wu L."/>
            <person name="Ma J."/>
        </authorList>
    </citation>
    <scope>NUCLEOTIDE SEQUENCE [LARGE SCALE GENOMIC DNA]</scope>
    <source>
        <strain evidence="4 5">JCM 13581</strain>
    </source>
</reference>
<dbReference type="EMBL" id="BAAAMJ010000020">
    <property type="protein sequence ID" value="GAA1912217.1"/>
    <property type="molecule type" value="Genomic_DNA"/>
</dbReference>